<dbReference type="EMBL" id="VBRY01000003">
    <property type="protein sequence ID" value="TLS68156.1"/>
    <property type="molecule type" value="Genomic_DNA"/>
</dbReference>
<evidence type="ECO:0000256" key="7">
    <source>
        <dbReference type="ARBA" id="ARBA00023239"/>
    </source>
</evidence>
<comment type="similarity">
    <text evidence="9 10">Belongs to the TrpA family.</text>
</comment>
<evidence type="ECO:0000313" key="12">
    <source>
        <dbReference type="Proteomes" id="UP000306585"/>
    </source>
</evidence>
<dbReference type="Pfam" id="PF00290">
    <property type="entry name" value="Trp_syntA"/>
    <property type="match status" value="1"/>
</dbReference>
<evidence type="ECO:0000256" key="1">
    <source>
        <dbReference type="ARBA" id="ARBA00003365"/>
    </source>
</evidence>
<dbReference type="InterPro" id="IPR002028">
    <property type="entry name" value="Trp_synthase_suA"/>
</dbReference>
<comment type="pathway">
    <text evidence="2 9">Amino-acid biosynthesis; L-tryptophan biosynthesis; L-tryptophan from chorismate: step 5/5.</text>
</comment>
<gene>
    <name evidence="9" type="primary">trpA</name>
    <name evidence="11" type="ORF">FEF65_03945</name>
</gene>
<dbReference type="GO" id="GO:0005829">
    <property type="term" value="C:cytosol"/>
    <property type="evidence" value="ECO:0007669"/>
    <property type="project" value="TreeGrafter"/>
</dbReference>
<keyword evidence="6 9" id="KW-0057">Aromatic amino acid biosynthesis</keyword>
<keyword evidence="5 9" id="KW-0822">Tryptophan biosynthesis</keyword>
<feature type="active site" description="Proton acceptor" evidence="9">
    <location>
        <position position="49"/>
    </location>
</feature>
<protein>
    <recommendedName>
        <fullName evidence="9">Tryptophan synthase alpha chain</fullName>
        <ecNumber evidence="9">4.2.1.20</ecNumber>
    </recommendedName>
</protein>
<evidence type="ECO:0000256" key="8">
    <source>
        <dbReference type="ARBA" id="ARBA00049047"/>
    </source>
</evidence>
<comment type="function">
    <text evidence="1 9">The alpha subunit is responsible for the aldol cleavage of indoleglycerol phosphate to indole and glyceraldehyde 3-phosphate.</text>
</comment>
<dbReference type="CDD" id="cd04724">
    <property type="entry name" value="Tryptophan_synthase_alpha"/>
    <property type="match status" value="1"/>
</dbReference>
<evidence type="ECO:0000256" key="10">
    <source>
        <dbReference type="RuleBase" id="RU003662"/>
    </source>
</evidence>
<dbReference type="InterPro" id="IPR011060">
    <property type="entry name" value="RibuloseP-bd_barrel"/>
</dbReference>
<reference evidence="11 12" key="1">
    <citation type="journal article" date="2019" name="Appl. Environ. Microbiol.">
        <title>Environmental Evidence and Genomic Insight of Iron-oxidizing Bacteria Preference Towards More Corrosion Resistant Stainless Steel at Higher Salinities.</title>
        <authorList>
            <person name="Garrison C.E."/>
            <person name="Price K.A."/>
            <person name="Field E.K."/>
        </authorList>
    </citation>
    <scope>NUCLEOTIDE SEQUENCE [LARGE SCALE GENOMIC DNA]</scope>
    <source>
        <strain evidence="11 12">P3</strain>
    </source>
</reference>
<proteinExistence type="inferred from homology"/>
<keyword evidence="7 9" id="KW-0456">Lyase</keyword>
<evidence type="ECO:0000256" key="2">
    <source>
        <dbReference type="ARBA" id="ARBA00004733"/>
    </source>
</evidence>
<dbReference type="RefSeq" id="WP_138238492.1">
    <property type="nucleotide sequence ID" value="NZ_VBRY01000003.1"/>
</dbReference>
<dbReference type="Proteomes" id="UP000306585">
    <property type="component" value="Unassembled WGS sequence"/>
</dbReference>
<evidence type="ECO:0000256" key="6">
    <source>
        <dbReference type="ARBA" id="ARBA00023141"/>
    </source>
</evidence>
<dbReference type="InterPro" id="IPR018204">
    <property type="entry name" value="Trp_synthase_alpha_AS"/>
</dbReference>
<dbReference type="NCBIfam" id="TIGR00262">
    <property type="entry name" value="trpA"/>
    <property type="match status" value="1"/>
</dbReference>
<evidence type="ECO:0000313" key="11">
    <source>
        <dbReference type="EMBL" id="TLS68156.1"/>
    </source>
</evidence>
<comment type="catalytic activity">
    <reaction evidence="8 9">
        <text>(1S,2R)-1-C-(indol-3-yl)glycerol 3-phosphate + L-serine = D-glyceraldehyde 3-phosphate + L-tryptophan + H2O</text>
        <dbReference type="Rhea" id="RHEA:10532"/>
        <dbReference type="ChEBI" id="CHEBI:15377"/>
        <dbReference type="ChEBI" id="CHEBI:33384"/>
        <dbReference type="ChEBI" id="CHEBI:57912"/>
        <dbReference type="ChEBI" id="CHEBI:58866"/>
        <dbReference type="ChEBI" id="CHEBI:59776"/>
        <dbReference type="EC" id="4.2.1.20"/>
    </reaction>
</comment>
<dbReference type="EC" id="4.2.1.20" evidence="9"/>
<dbReference type="InterPro" id="IPR013785">
    <property type="entry name" value="Aldolase_TIM"/>
</dbReference>
<dbReference type="PANTHER" id="PTHR43406">
    <property type="entry name" value="TRYPTOPHAN SYNTHASE, ALPHA CHAIN"/>
    <property type="match status" value="1"/>
</dbReference>
<dbReference type="UniPathway" id="UPA00035">
    <property type="reaction ID" value="UER00044"/>
</dbReference>
<keyword evidence="4 9" id="KW-0028">Amino-acid biosynthesis</keyword>
<evidence type="ECO:0000256" key="3">
    <source>
        <dbReference type="ARBA" id="ARBA00011270"/>
    </source>
</evidence>
<accession>A0A5R9GPA3</accession>
<dbReference type="GO" id="GO:0004834">
    <property type="term" value="F:tryptophan synthase activity"/>
    <property type="evidence" value="ECO:0007669"/>
    <property type="project" value="UniProtKB-UniRule"/>
</dbReference>
<dbReference type="AlphaFoldDB" id="A0A5R9GPA3"/>
<keyword evidence="12" id="KW-1185">Reference proteome</keyword>
<sequence length="271" mass="28000">MSARLGEVFERCRAEGRAALVGYLTAGDPNPEQSRALLLALASRCDVLEIGMPFSDPMADGPVIEAASVRALAAGTHIADVFEHCRAVRQANPDLGIVLMGYANIPYAMGFDLFASRAAEAGVDGVLIVDIPPEEGGICDASFRQHGLDRILLLSPTSTDERIRLACDAGSGFIYYVSLTGITGADMGDITGIRNKVAHIQSMAGGMPVCVGFGIKTPEQASQVASFADGVVVGSHFVSQVAANSDAAAALAALSASADAMRAATARETAV</sequence>
<organism evidence="11 12">
    <name type="scientific">Mariprofundus erugo</name>
    <dbReference type="NCBI Taxonomy" id="2528639"/>
    <lineage>
        <taxon>Bacteria</taxon>
        <taxon>Pseudomonadati</taxon>
        <taxon>Pseudomonadota</taxon>
        <taxon>Candidatius Mariprofundia</taxon>
        <taxon>Mariprofundales</taxon>
        <taxon>Mariprofundaceae</taxon>
        <taxon>Mariprofundus</taxon>
    </lineage>
</organism>
<comment type="subunit">
    <text evidence="3 9">Tetramer of two alpha and two beta chains.</text>
</comment>
<evidence type="ECO:0000256" key="9">
    <source>
        <dbReference type="HAMAP-Rule" id="MF_00131"/>
    </source>
</evidence>
<name>A0A5R9GPA3_9PROT</name>
<evidence type="ECO:0000256" key="4">
    <source>
        <dbReference type="ARBA" id="ARBA00022605"/>
    </source>
</evidence>
<dbReference type="SUPFAM" id="SSF51366">
    <property type="entry name" value="Ribulose-phoshate binding barrel"/>
    <property type="match status" value="1"/>
</dbReference>
<comment type="caution">
    <text evidence="11">The sequence shown here is derived from an EMBL/GenBank/DDBJ whole genome shotgun (WGS) entry which is preliminary data.</text>
</comment>
<dbReference type="PROSITE" id="PS00167">
    <property type="entry name" value="TRP_SYNTHASE_ALPHA"/>
    <property type="match status" value="1"/>
</dbReference>
<evidence type="ECO:0000256" key="5">
    <source>
        <dbReference type="ARBA" id="ARBA00022822"/>
    </source>
</evidence>
<dbReference type="PANTHER" id="PTHR43406:SF1">
    <property type="entry name" value="TRYPTOPHAN SYNTHASE ALPHA CHAIN, CHLOROPLASTIC"/>
    <property type="match status" value="1"/>
</dbReference>
<feature type="active site" description="Proton acceptor" evidence="9">
    <location>
        <position position="60"/>
    </location>
</feature>
<dbReference type="Gene3D" id="3.20.20.70">
    <property type="entry name" value="Aldolase class I"/>
    <property type="match status" value="1"/>
</dbReference>
<dbReference type="HAMAP" id="MF_00131">
    <property type="entry name" value="Trp_synth_alpha"/>
    <property type="match status" value="1"/>
</dbReference>
<dbReference type="FunFam" id="3.20.20.70:FF:000037">
    <property type="entry name" value="Tryptophan synthase alpha chain"/>
    <property type="match status" value="1"/>
</dbReference>